<organism evidence="11 12">
    <name type="scientific">Folsomia candida</name>
    <name type="common">Springtail</name>
    <dbReference type="NCBI Taxonomy" id="158441"/>
    <lineage>
        <taxon>Eukaryota</taxon>
        <taxon>Metazoa</taxon>
        <taxon>Ecdysozoa</taxon>
        <taxon>Arthropoda</taxon>
        <taxon>Hexapoda</taxon>
        <taxon>Collembola</taxon>
        <taxon>Entomobryomorpha</taxon>
        <taxon>Isotomoidea</taxon>
        <taxon>Isotomidae</taxon>
        <taxon>Proisotominae</taxon>
        <taxon>Folsomia</taxon>
    </lineage>
</organism>
<name>A0A226D1E7_FOLCA</name>
<keyword evidence="7" id="KW-0408">Iron</keyword>
<evidence type="ECO:0000313" key="12">
    <source>
        <dbReference type="Proteomes" id="UP000198287"/>
    </source>
</evidence>
<keyword evidence="12" id="KW-1185">Reference proteome</keyword>
<accession>A0A226D1E7</accession>
<dbReference type="PANTHER" id="PTHR11601">
    <property type="entry name" value="CYSTEINE DESULFURYLASE FAMILY MEMBER"/>
    <property type="match status" value="1"/>
</dbReference>
<reference evidence="11 12" key="1">
    <citation type="submission" date="2015-12" db="EMBL/GenBank/DDBJ databases">
        <title>The genome of Folsomia candida.</title>
        <authorList>
            <person name="Faddeeva A."/>
            <person name="Derks M.F."/>
            <person name="Anvar Y."/>
            <person name="Smit S."/>
            <person name="Van Straalen N."/>
            <person name="Roelofs D."/>
        </authorList>
    </citation>
    <scope>NUCLEOTIDE SEQUENCE [LARGE SCALE GENOMIC DNA]</scope>
    <source>
        <strain evidence="11 12">VU population</strain>
        <tissue evidence="11">Whole body</tissue>
    </source>
</reference>
<dbReference type="InterPro" id="IPR000192">
    <property type="entry name" value="Aminotrans_V_dom"/>
</dbReference>
<dbReference type="GO" id="GO:0046872">
    <property type="term" value="F:metal ion binding"/>
    <property type="evidence" value="ECO:0007669"/>
    <property type="project" value="UniProtKB-KW"/>
</dbReference>
<keyword evidence="4" id="KW-0808">Transferase</keyword>
<evidence type="ECO:0000256" key="3">
    <source>
        <dbReference type="ARBA" id="ARBA00012239"/>
    </source>
</evidence>
<dbReference type="NCBIfam" id="NF002806">
    <property type="entry name" value="PRK02948.1"/>
    <property type="match status" value="1"/>
</dbReference>
<evidence type="ECO:0000259" key="10">
    <source>
        <dbReference type="Pfam" id="PF00266"/>
    </source>
</evidence>
<keyword evidence="8" id="KW-0411">Iron-sulfur</keyword>
<proteinExistence type="inferred from homology"/>
<protein>
    <recommendedName>
        <fullName evidence="3">cysteine desulfurase</fullName>
        <ecNumber evidence="3">2.8.1.7</ecNumber>
    </recommendedName>
</protein>
<dbReference type="Gene3D" id="3.90.1150.10">
    <property type="entry name" value="Aspartate Aminotransferase, domain 1"/>
    <property type="match status" value="1"/>
</dbReference>
<evidence type="ECO:0000256" key="2">
    <source>
        <dbReference type="ARBA" id="ARBA00006490"/>
    </source>
</evidence>
<evidence type="ECO:0000256" key="8">
    <source>
        <dbReference type="ARBA" id="ARBA00023014"/>
    </source>
</evidence>
<evidence type="ECO:0000256" key="4">
    <source>
        <dbReference type="ARBA" id="ARBA00022679"/>
    </source>
</evidence>
<dbReference type="STRING" id="158441.A0A226D1E7"/>
<dbReference type="GO" id="GO:0031071">
    <property type="term" value="F:cysteine desulfurase activity"/>
    <property type="evidence" value="ECO:0007669"/>
    <property type="project" value="UniProtKB-EC"/>
</dbReference>
<dbReference type="InterPro" id="IPR015424">
    <property type="entry name" value="PyrdxlP-dep_Trfase"/>
</dbReference>
<dbReference type="EMBL" id="LNIX01000042">
    <property type="protein sequence ID" value="OXA39003.1"/>
    <property type="molecule type" value="Genomic_DNA"/>
</dbReference>
<comment type="similarity">
    <text evidence="2">Belongs to the class-V pyridoxal-phosphate-dependent aminotransferase family. NifS/IscS subfamily.</text>
</comment>
<dbReference type="PROSITE" id="PS00595">
    <property type="entry name" value="AA_TRANSFER_CLASS_5"/>
    <property type="match status" value="1"/>
</dbReference>
<dbReference type="HAMAP" id="MF_00331">
    <property type="entry name" value="Cys_desulf_IscS"/>
    <property type="match status" value="1"/>
</dbReference>
<dbReference type="NCBIfam" id="NF010611">
    <property type="entry name" value="PRK14012.1"/>
    <property type="match status" value="1"/>
</dbReference>
<dbReference type="InterPro" id="IPR010240">
    <property type="entry name" value="Cys_deSase_IscS"/>
</dbReference>
<evidence type="ECO:0000256" key="5">
    <source>
        <dbReference type="ARBA" id="ARBA00022723"/>
    </source>
</evidence>
<dbReference type="OrthoDB" id="10250117at2759"/>
<evidence type="ECO:0000313" key="11">
    <source>
        <dbReference type="EMBL" id="OXA39003.1"/>
    </source>
</evidence>
<dbReference type="InterPro" id="IPR015421">
    <property type="entry name" value="PyrdxlP-dep_Trfase_major"/>
</dbReference>
<evidence type="ECO:0000256" key="7">
    <source>
        <dbReference type="ARBA" id="ARBA00023004"/>
    </source>
</evidence>
<evidence type="ECO:0000256" key="6">
    <source>
        <dbReference type="ARBA" id="ARBA00022898"/>
    </source>
</evidence>
<feature type="domain" description="Aminotransferase class V" evidence="10">
    <location>
        <begin position="70"/>
        <end position="431"/>
    </location>
</feature>
<dbReference type="Gene3D" id="3.40.640.10">
    <property type="entry name" value="Type I PLP-dependent aspartate aminotransferase-like (Major domain)"/>
    <property type="match status" value="1"/>
</dbReference>
<dbReference type="NCBIfam" id="TIGR02006">
    <property type="entry name" value="IscS"/>
    <property type="match status" value="1"/>
</dbReference>
<dbReference type="EC" id="2.8.1.7" evidence="3"/>
<comment type="cofactor">
    <cofactor evidence="1 9">
        <name>pyridoxal 5'-phosphate</name>
        <dbReference type="ChEBI" id="CHEBI:597326"/>
    </cofactor>
</comment>
<sequence length="467" mass="51319">MAACQRALKGILRRTAGAKIVTLSQPQTCINSALRSLFTLPAGSVESYRREESFRGVSITVDGREGRPLYLDAQATTSMDPRVLDAMLPYMTALYGNPHSRTHAYGWESETAVEAAREAVAQLIGADPKEIVFTSGATESNNIAIKGVARFYKSKKKHVITTQTEHKCVLDSCRALESEGFKVTYLPVKQNGIIDLDLLKNTITPETSLVSIMAVNNEIGVKQPIQKIGEICRERKVFFHTDAAQSIGKIPMDVNAMNIDLMSISGHKIYGPKGVGALYTRRRPRVRLEPIFSGGGQERGIRSGTVPTPLVVGIGAACRVAMDEMAYDLKRVERLSQRFLDKINGSLTKVIRNGDEKECYPGCVNLSFAYIEGESLLMALKDIALSSGSACTSASLEPSYVLRAIGADEDLAHSSIRFGIGRFTTEEEVDYTADKCIKVVDTLREMSPLWEMVQEGIDLKSIKWSQH</sequence>
<dbReference type="PANTHER" id="PTHR11601:SF34">
    <property type="entry name" value="CYSTEINE DESULFURASE"/>
    <property type="match status" value="1"/>
</dbReference>
<dbReference type="GO" id="GO:0044571">
    <property type="term" value="P:[2Fe-2S] cluster assembly"/>
    <property type="evidence" value="ECO:0007669"/>
    <property type="project" value="InterPro"/>
</dbReference>
<dbReference type="InterPro" id="IPR020578">
    <property type="entry name" value="Aminotrans_V_PyrdxlP_BS"/>
</dbReference>
<dbReference type="SUPFAM" id="SSF53383">
    <property type="entry name" value="PLP-dependent transferases"/>
    <property type="match status" value="1"/>
</dbReference>
<dbReference type="FunFam" id="3.40.640.10:FF:000003">
    <property type="entry name" value="Cysteine desulfurase IscS"/>
    <property type="match status" value="1"/>
</dbReference>
<evidence type="ECO:0000256" key="1">
    <source>
        <dbReference type="ARBA" id="ARBA00001933"/>
    </source>
</evidence>
<dbReference type="Proteomes" id="UP000198287">
    <property type="component" value="Unassembled WGS sequence"/>
</dbReference>
<dbReference type="GO" id="GO:0099128">
    <property type="term" value="C:mitochondrial [2Fe-2S] assembly complex"/>
    <property type="evidence" value="ECO:0007669"/>
    <property type="project" value="UniProtKB-ARBA"/>
</dbReference>
<dbReference type="GO" id="GO:0030170">
    <property type="term" value="F:pyridoxal phosphate binding"/>
    <property type="evidence" value="ECO:0007669"/>
    <property type="project" value="InterPro"/>
</dbReference>
<dbReference type="Pfam" id="PF00266">
    <property type="entry name" value="Aminotran_5"/>
    <property type="match status" value="1"/>
</dbReference>
<dbReference type="InterPro" id="IPR016454">
    <property type="entry name" value="Cysteine_dSase"/>
</dbReference>
<dbReference type="GO" id="GO:0005634">
    <property type="term" value="C:nucleus"/>
    <property type="evidence" value="ECO:0007669"/>
    <property type="project" value="TreeGrafter"/>
</dbReference>
<keyword evidence="5" id="KW-0479">Metal-binding</keyword>
<dbReference type="OMA" id="KGLYWAR"/>
<keyword evidence="6" id="KW-0663">Pyridoxal phosphate</keyword>
<evidence type="ECO:0000256" key="9">
    <source>
        <dbReference type="RuleBase" id="RU004504"/>
    </source>
</evidence>
<dbReference type="InterPro" id="IPR015422">
    <property type="entry name" value="PyrdxlP-dep_Trfase_small"/>
</dbReference>
<dbReference type="GO" id="GO:0051536">
    <property type="term" value="F:iron-sulfur cluster binding"/>
    <property type="evidence" value="ECO:0007669"/>
    <property type="project" value="UniProtKB-KW"/>
</dbReference>
<dbReference type="FunFam" id="3.90.1150.10:FF:000002">
    <property type="entry name" value="Cysteine desulfurase IscS"/>
    <property type="match status" value="1"/>
</dbReference>
<dbReference type="AlphaFoldDB" id="A0A226D1E7"/>
<dbReference type="PIRSF" id="PIRSF005572">
    <property type="entry name" value="NifS"/>
    <property type="match status" value="1"/>
</dbReference>
<comment type="caution">
    <text evidence="11">The sequence shown here is derived from an EMBL/GenBank/DDBJ whole genome shotgun (WGS) entry which is preliminary data.</text>
</comment>
<gene>
    <name evidence="11" type="ORF">Fcan01_26289</name>
</gene>